<proteinExistence type="predicted"/>
<dbReference type="InterPro" id="IPR008538">
    <property type="entry name" value="Uma2"/>
</dbReference>
<dbReference type="eggNOG" id="COG3064">
    <property type="taxonomic scope" value="Bacteria"/>
</dbReference>
<dbReference type="OrthoDB" id="275220at2"/>
<dbReference type="KEGG" id="ipa:Isop_0494"/>
<reference evidence="3 4" key="2">
    <citation type="journal article" date="2011" name="Stand. Genomic Sci.">
        <title>Complete genome sequence of Isosphaera pallida type strain (IS1B).</title>
        <authorList>
            <consortium name="US DOE Joint Genome Institute (JGI-PGF)"/>
            <person name="Goker M."/>
            <person name="Cleland D."/>
            <person name="Saunders E."/>
            <person name="Lapidus A."/>
            <person name="Nolan M."/>
            <person name="Lucas S."/>
            <person name="Hammon N."/>
            <person name="Deshpande S."/>
            <person name="Cheng J.F."/>
            <person name="Tapia R."/>
            <person name="Han C."/>
            <person name="Goodwin L."/>
            <person name="Pitluck S."/>
            <person name="Liolios K."/>
            <person name="Pagani I."/>
            <person name="Ivanova N."/>
            <person name="Mavromatis K."/>
            <person name="Pati A."/>
            <person name="Chen A."/>
            <person name="Palaniappan K."/>
            <person name="Land M."/>
            <person name="Hauser L."/>
            <person name="Chang Y.J."/>
            <person name="Jeffries C.D."/>
            <person name="Detter J.C."/>
            <person name="Beck B."/>
            <person name="Woyke T."/>
            <person name="Bristow J."/>
            <person name="Eisen J.A."/>
            <person name="Markowitz V."/>
            <person name="Hugenholtz P."/>
            <person name="Kyrpides N.C."/>
            <person name="Klenk H.P."/>
        </authorList>
    </citation>
    <scope>NUCLEOTIDE SEQUENCE [LARGE SCALE GENOMIC DNA]</scope>
    <source>
        <strain evidence="4">ATCC 43644 / DSM 9630 / IS1B</strain>
    </source>
</reference>
<dbReference type="eggNOG" id="COG4636">
    <property type="taxonomic scope" value="Bacteria"/>
</dbReference>
<dbReference type="PANTHER" id="PTHR33352:SF2">
    <property type="entry name" value="SLL0995 PROTEIN"/>
    <property type="match status" value="1"/>
</dbReference>
<dbReference type="CDD" id="cd06503">
    <property type="entry name" value="ATP-synt_Fo_b"/>
    <property type="match status" value="1"/>
</dbReference>
<evidence type="ECO:0000259" key="2">
    <source>
        <dbReference type="Pfam" id="PF05685"/>
    </source>
</evidence>
<dbReference type="HOGENOM" id="CLU_075279_0_0_0"/>
<name>E8QZG2_ISOPI</name>
<feature type="region of interest" description="Disordered" evidence="1">
    <location>
        <begin position="212"/>
        <end position="293"/>
    </location>
</feature>
<protein>
    <recommendedName>
        <fullName evidence="2">Putative restriction endonuclease domain-containing protein</fullName>
    </recommendedName>
</protein>
<dbReference type="PANTHER" id="PTHR33352">
    <property type="entry name" value="SLR1095 PROTEIN"/>
    <property type="match status" value="1"/>
</dbReference>
<reference key="1">
    <citation type="submission" date="2010-11" db="EMBL/GenBank/DDBJ databases">
        <title>The complete sequence of chromosome of Isophaera pallida ATCC 43644.</title>
        <authorList>
            <consortium name="US DOE Joint Genome Institute (JGI-PGF)"/>
            <person name="Lucas S."/>
            <person name="Copeland A."/>
            <person name="Lapidus A."/>
            <person name="Bruce D."/>
            <person name="Goodwin L."/>
            <person name="Pitluck S."/>
            <person name="Kyrpides N."/>
            <person name="Mavromatis K."/>
            <person name="Pagani I."/>
            <person name="Ivanova N."/>
            <person name="Saunders E."/>
            <person name="Brettin T."/>
            <person name="Detter J.C."/>
            <person name="Han C."/>
            <person name="Tapia R."/>
            <person name="Land M."/>
            <person name="Hauser L."/>
            <person name="Markowitz V."/>
            <person name="Cheng J.-F."/>
            <person name="Hugenholtz P."/>
            <person name="Woyke T."/>
            <person name="Wu D."/>
            <person name="Eisen J.A."/>
        </authorList>
    </citation>
    <scope>NUCLEOTIDE SEQUENCE</scope>
    <source>
        <strain>ATCC 43644</strain>
    </source>
</reference>
<dbReference type="Proteomes" id="UP000008631">
    <property type="component" value="Chromosome"/>
</dbReference>
<feature type="domain" description="Putative restriction endonuclease" evidence="2">
    <location>
        <begin position="51"/>
        <end position="165"/>
    </location>
</feature>
<sequence length="320" mass="37505">MTPFDTLATEDQKAARIRELDAQNLLFPDCDGEPMSYGTLQYFWIVLIKENLEAYYRDNPNVFVAADLLWYVNPRNDKERLAPDVLVVFGRPKGKRGSYMMWREENVPMHVVFEILSPGNTREEMEKKRQFYERYGTEEFYVYDPEENSGKLEIWLRHEGMLEPVAESEVVGFVSPRMGLRFQPDEYPMGIYRPDGERFRPIEEVFLEEAEARHQAERERQARAEAQRQAEQERQARAEAQRQAEQERQARAEAQRQAEQERQARAEAQRQAEQERQARAEAQRQAEEARRLAEEQARLIAELQARLRQVGEGGSGSDSQ</sequence>
<keyword evidence="4" id="KW-1185">Reference proteome</keyword>
<evidence type="ECO:0000313" key="4">
    <source>
        <dbReference type="Proteomes" id="UP000008631"/>
    </source>
</evidence>
<accession>E8QZG2</accession>
<evidence type="ECO:0000313" key="3">
    <source>
        <dbReference type="EMBL" id="ADV61089.1"/>
    </source>
</evidence>
<dbReference type="InParanoid" id="E8QZG2"/>
<gene>
    <name evidence="3" type="ordered locus">Isop_0494</name>
</gene>
<dbReference type="AlphaFoldDB" id="E8QZG2"/>
<dbReference type="CDD" id="cd06260">
    <property type="entry name" value="DUF820-like"/>
    <property type="match status" value="1"/>
</dbReference>
<dbReference type="Gene3D" id="3.90.1570.10">
    <property type="entry name" value="tt1808, chain A"/>
    <property type="match status" value="1"/>
</dbReference>
<dbReference type="Pfam" id="PF05685">
    <property type="entry name" value="Uma2"/>
    <property type="match status" value="1"/>
</dbReference>
<dbReference type="STRING" id="575540.Isop_0494"/>
<dbReference type="InterPro" id="IPR011335">
    <property type="entry name" value="Restrct_endonuc-II-like"/>
</dbReference>
<dbReference type="InterPro" id="IPR012296">
    <property type="entry name" value="Nuclease_put_TT1808"/>
</dbReference>
<dbReference type="RefSeq" id="WP_013563378.1">
    <property type="nucleotide sequence ID" value="NC_014962.1"/>
</dbReference>
<dbReference type="SUPFAM" id="SSF52980">
    <property type="entry name" value="Restriction endonuclease-like"/>
    <property type="match status" value="1"/>
</dbReference>
<evidence type="ECO:0000256" key="1">
    <source>
        <dbReference type="SAM" id="MobiDB-lite"/>
    </source>
</evidence>
<dbReference type="EMBL" id="CP002353">
    <property type="protein sequence ID" value="ADV61089.1"/>
    <property type="molecule type" value="Genomic_DNA"/>
</dbReference>
<organism evidence="3 4">
    <name type="scientific">Isosphaera pallida (strain ATCC 43644 / DSM 9630 / IS1B)</name>
    <dbReference type="NCBI Taxonomy" id="575540"/>
    <lineage>
        <taxon>Bacteria</taxon>
        <taxon>Pseudomonadati</taxon>
        <taxon>Planctomycetota</taxon>
        <taxon>Planctomycetia</taxon>
        <taxon>Isosphaerales</taxon>
        <taxon>Isosphaeraceae</taxon>
        <taxon>Isosphaera</taxon>
    </lineage>
</organism>